<dbReference type="EC" id="5.2.1.8" evidence="1"/>
<dbReference type="Proteomes" id="UP001164706">
    <property type="component" value="Chromosome"/>
</dbReference>
<proteinExistence type="predicted"/>
<evidence type="ECO:0000256" key="5">
    <source>
        <dbReference type="SAM" id="Phobius"/>
    </source>
</evidence>
<protein>
    <recommendedName>
        <fullName evidence="1">peptidylprolyl isomerase</fullName>
        <ecNumber evidence="1">5.2.1.8</ecNumber>
    </recommendedName>
</protein>
<evidence type="ECO:0000256" key="4">
    <source>
        <dbReference type="SAM" id="MobiDB-lite"/>
    </source>
</evidence>
<dbReference type="InterPro" id="IPR044665">
    <property type="entry name" value="E_coli_cyclophilin_A-like"/>
</dbReference>
<feature type="region of interest" description="Disordered" evidence="4">
    <location>
        <begin position="63"/>
        <end position="99"/>
    </location>
</feature>
<dbReference type="CDD" id="cd00317">
    <property type="entry name" value="cyclophilin"/>
    <property type="match status" value="1"/>
</dbReference>
<dbReference type="InterPro" id="IPR002130">
    <property type="entry name" value="Cyclophilin-type_PPIase_dom"/>
</dbReference>
<evidence type="ECO:0000256" key="2">
    <source>
        <dbReference type="ARBA" id="ARBA00023110"/>
    </source>
</evidence>
<dbReference type="AlphaFoldDB" id="A0A9E8MKC9"/>
<gene>
    <name evidence="7" type="ORF">OVN18_11640</name>
</gene>
<dbReference type="GO" id="GO:0003755">
    <property type="term" value="F:peptidyl-prolyl cis-trans isomerase activity"/>
    <property type="evidence" value="ECO:0007669"/>
    <property type="project" value="UniProtKB-KW"/>
</dbReference>
<evidence type="ECO:0000259" key="6">
    <source>
        <dbReference type="PROSITE" id="PS50072"/>
    </source>
</evidence>
<dbReference type="KEGG" id="mdb:OVN18_11640"/>
<reference evidence="7" key="1">
    <citation type="submission" date="2022-11" db="EMBL/GenBank/DDBJ databases">
        <title>Description of Microcella daejonensis nov. sp, isolated from riverside soil.</title>
        <authorList>
            <person name="Molina K.M."/>
            <person name="Kim S.B."/>
        </authorList>
    </citation>
    <scope>NUCLEOTIDE SEQUENCE</scope>
    <source>
        <strain evidence="7">MMS21-STM12</strain>
    </source>
</reference>
<evidence type="ECO:0000313" key="8">
    <source>
        <dbReference type="Proteomes" id="UP001164706"/>
    </source>
</evidence>
<keyword evidence="5" id="KW-0472">Membrane</keyword>
<dbReference type="RefSeq" id="WP_267780935.1">
    <property type="nucleotide sequence ID" value="NZ_CP113089.1"/>
</dbReference>
<dbReference type="PROSITE" id="PS50072">
    <property type="entry name" value="CSA_PPIASE_2"/>
    <property type="match status" value="1"/>
</dbReference>
<evidence type="ECO:0000313" key="7">
    <source>
        <dbReference type="EMBL" id="WAB81178.1"/>
    </source>
</evidence>
<feature type="transmembrane region" description="Helical" evidence="5">
    <location>
        <begin position="37"/>
        <end position="60"/>
    </location>
</feature>
<keyword evidence="2" id="KW-0697">Rotamase</keyword>
<dbReference type="Pfam" id="PF00160">
    <property type="entry name" value="Pro_isomerase"/>
    <property type="match status" value="1"/>
</dbReference>
<feature type="compositionally biased region" description="Low complexity" evidence="4">
    <location>
        <begin position="63"/>
        <end position="84"/>
    </location>
</feature>
<name>A0A9E8MKC9_9MICO</name>
<feature type="domain" description="PPIase cyclophilin-type" evidence="6">
    <location>
        <begin position="114"/>
        <end position="264"/>
    </location>
</feature>
<dbReference type="EMBL" id="CP113089">
    <property type="protein sequence ID" value="WAB81178.1"/>
    <property type="molecule type" value="Genomic_DNA"/>
</dbReference>
<sequence length="265" mass="27316">MARIAGQDREARERLKRYEARQTVHRTQIDRRRRDNVLVAVVGVLVIALAVGAQLLYFGAGPGAPSTTPSASPSPGASETPAASDEPTGQAPDPAVSENRTWTGELAIDGIEPLGIELDGAAAPQAVASFVTLAQEGFFDGTSCHRLTTAGIFVLQCGDPNGDGTGGPDYRFGPIENAPDDDVYAEGVLAMARQGGNAESQGSQFFIVYDESTIPSDAAGGYTVLGRVTSGLDGLRTGIVDAGTEDGASDGRPAVPATISGITIQ</sequence>
<organism evidence="7 8">
    <name type="scientific">Microcella daejeonensis</name>
    <dbReference type="NCBI Taxonomy" id="2994971"/>
    <lineage>
        <taxon>Bacteria</taxon>
        <taxon>Bacillati</taxon>
        <taxon>Actinomycetota</taxon>
        <taxon>Actinomycetes</taxon>
        <taxon>Micrococcales</taxon>
        <taxon>Microbacteriaceae</taxon>
        <taxon>Microcella</taxon>
    </lineage>
</organism>
<evidence type="ECO:0000256" key="3">
    <source>
        <dbReference type="ARBA" id="ARBA00023235"/>
    </source>
</evidence>
<keyword evidence="8" id="KW-1185">Reference proteome</keyword>
<dbReference type="PANTHER" id="PTHR43246">
    <property type="entry name" value="PEPTIDYL-PROLYL CIS-TRANS ISOMERASE CYP38, CHLOROPLASTIC"/>
    <property type="match status" value="1"/>
</dbReference>
<accession>A0A9E8MKC9</accession>
<keyword evidence="5" id="KW-0812">Transmembrane</keyword>
<evidence type="ECO:0000256" key="1">
    <source>
        <dbReference type="ARBA" id="ARBA00013194"/>
    </source>
</evidence>
<dbReference type="InterPro" id="IPR029000">
    <property type="entry name" value="Cyclophilin-like_dom_sf"/>
</dbReference>
<dbReference type="SUPFAM" id="SSF50891">
    <property type="entry name" value="Cyclophilin-like"/>
    <property type="match status" value="1"/>
</dbReference>
<keyword evidence="3 7" id="KW-0413">Isomerase</keyword>
<dbReference type="Gene3D" id="2.40.100.10">
    <property type="entry name" value="Cyclophilin-like"/>
    <property type="match status" value="1"/>
</dbReference>
<keyword evidence="5" id="KW-1133">Transmembrane helix</keyword>